<comment type="subunit">
    <text evidence="17">Homotetramer.</text>
</comment>
<dbReference type="EC" id="5.1.99.6" evidence="19"/>
<feature type="domain" description="YjeF N-terminal" evidence="21">
    <location>
        <begin position="14"/>
        <end position="216"/>
    </location>
</feature>
<feature type="binding site" evidence="18">
    <location>
        <position position="159"/>
    </location>
    <ligand>
        <name>(6S)-NADPHX</name>
        <dbReference type="ChEBI" id="CHEBI:64076"/>
    </ligand>
</feature>
<comment type="caution">
    <text evidence="22">The sequence shown here is derived from an EMBL/GenBank/DDBJ whole genome shotgun (WGS) entry which is preliminary data.</text>
</comment>
<dbReference type="EMBL" id="LNYA01000008">
    <property type="protein sequence ID" value="KTC99147.1"/>
    <property type="molecule type" value="Genomic_DNA"/>
</dbReference>
<dbReference type="GO" id="GO:0110051">
    <property type="term" value="P:metabolite repair"/>
    <property type="evidence" value="ECO:0007669"/>
    <property type="project" value="TreeGrafter"/>
</dbReference>
<sequence length="497" mass="52535">MTSPDHSLYTTRQIRLCENDAIHRLSILADELMERAGQAAFQCLKNRFPSARVLTVFCGGGNNAGDGYVLARLAHAAGYRVIIHQYRAIEQLPDTARHAALKTLAAGIVCQDLDEPVDEETDVIIDALLGIGLQGEVQGPLALAITQINGSGLPILALDIPSGLNSDTGSVMGVCVKADATITFIGKKLGMMTLDGPDHCGHILVNTLQLEPCLSLLVPDVEILDDQQLKHLLMPRPRNSHKGQFGHVLIIGGGPGMPGAVCLAASAALRVGAGLVTVATRPEHAVMIPAAFPEVMATGIDDVHDLLPLLAKATVCLIGPGLGEDEWAAHLFNLVIASQLPMVIDASALHCLAENPQHDDNWVLTPHPGEAAALLGLSTADIQRDRYQAVSHIQQRYGGNVVLKGVGSLIKTDKMQTYLCQAGNPGMSSPGMGDVLSGILAALIAQGLSLSDALKFGVQLHAQAADRAAARQGERGLLASDLLPYLQRLVNQKETDV</sequence>
<dbReference type="SUPFAM" id="SSF64153">
    <property type="entry name" value="YjeF N-terminal domain-like"/>
    <property type="match status" value="1"/>
</dbReference>
<evidence type="ECO:0000256" key="9">
    <source>
        <dbReference type="ARBA" id="ARBA00022958"/>
    </source>
</evidence>
<keyword evidence="23" id="KW-1185">Reference proteome</keyword>
<name>A0A0W0TUS7_LEGER</name>
<keyword evidence="11 18" id="KW-0413">Isomerase</keyword>
<dbReference type="EC" id="4.2.1.136" evidence="19"/>
<evidence type="ECO:0000256" key="3">
    <source>
        <dbReference type="ARBA" id="ARBA00006001"/>
    </source>
</evidence>
<comment type="function">
    <text evidence="14 19">Bifunctional enzyme that catalyzes the epimerization of the S- and R-forms of NAD(P)HX and the dehydration of the S-form of NAD(P)HX at the expense of ADP, which is converted to AMP. This allows the repair of both epimers of NAD(P)HX, a damaged form of NAD(P)H that is a result of enzymatic or heat-dependent hydration.</text>
</comment>
<dbReference type="HAMAP" id="MF_01965">
    <property type="entry name" value="NADHX_dehydratase"/>
    <property type="match status" value="1"/>
</dbReference>
<dbReference type="PROSITE" id="PS51383">
    <property type="entry name" value="YJEF_C_3"/>
    <property type="match status" value="1"/>
</dbReference>
<comment type="similarity">
    <text evidence="4 19">In the C-terminal section; belongs to the NnrD/CARKD family.</text>
</comment>
<evidence type="ECO:0000256" key="6">
    <source>
        <dbReference type="ARBA" id="ARBA00022741"/>
    </source>
</evidence>
<dbReference type="PIRSF" id="PIRSF017184">
    <property type="entry name" value="Nnr"/>
    <property type="match status" value="1"/>
</dbReference>
<proteinExistence type="inferred from homology"/>
<feature type="domain" description="YjeF C-terminal" evidence="20">
    <location>
        <begin position="225"/>
        <end position="493"/>
    </location>
</feature>
<comment type="catalytic activity">
    <reaction evidence="1 18 19">
        <text>(6R)-NADHX = (6S)-NADHX</text>
        <dbReference type="Rhea" id="RHEA:32215"/>
        <dbReference type="ChEBI" id="CHEBI:64074"/>
        <dbReference type="ChEBI" id="CHEBI:64075"/>
        <dbReference type="EC" id="5.1.99.6"/>
    </reaction>
</comment>
<comment type="catalytic activity">
    <reaction evidence="16 17 19">
        <text>(6S)-NADPHX + ADP = AMP + phosphate + NADPH + H(+)</text>
        <dbReference type="Rhea" id="RHEA:32235"/>
        <dbReference type="ChEBI" id="CHEBI:15378"/>
        <dbReference type="ChEBI" id="CHEBI:43474"/>
        <dbReference type="ChEBI" id="CHEBI:57783"/>
        <dbReference type="ChEBI" id="CHEBI:64076"/>
        <dbReference type="ChEBI" id="CHEBI:456215"/>
        <dbReference type="ChEBI" id="CHEBI:456216"/>
        <dbReference type="EC" id="4.2.1.136"/>
    </reaction>
</comment>
<keyword evidence="10 17" id="KW-0520">NAD</keyword>
<evidence type="ECO:0000256" key="2">
    <source>
        <dbReference type="ARBA" id="ARBA00000909"/>
    </source>
</evidence>
<dbReference type="GO" id="GO:0046496">
    <property type="term" value="P:nicotinamide nucleotide metabolic process"/>
    <property type="evidence" value="ECO:0007669"/>
    <property type="project" value="UniProtKB-UniRule"/>
</dbReference>
<feature type="binding site" evidence="17">
    <location>
        <position position="433"/>
    </location>
    <ligand>
        <name>AMP</name>
        <dbReference type="ChEBI" id="CHEBI:456215"/>
    </ligand>
</feature>
<evidence type="ECO:0000256" key="13">
    <source>
        <dbReference type="ARBA" id="ARBA00023268"/>
    </source>
</evidence>
<evidence type="ECO:0000256" key="1">
    <source>
        <dbReference type="ARBA" id="ARBA00000013"/>
    </source>
</evidence>
<evidence type="ECO:0000259" key="21">
    <source>
        <dbReference type="PROSITE" id="PS51385"/>
    </source>
</evidence>
<dbReference type="OrthoDB" id="9806925at2"/>
<dbReference type="InterPro" id="IPR000631">
    <property type="entry name" value="CARKD"/>
</dbReference>
<accession>A0A0W0TUS7</accession>
<dbReference type="PROSITE" id="PS51385">
    <property type="entry name" value="YJEF_N"/>
    <property type="match status" value="1"/>
</dbReference>
<organism evidence="22 23">
    <name type="scientific">Legionella erythra</name>
    <dbReference type="NCBI Taxonomy" id="448"/>
    <lineage>
        <taxon>Bacteria</taxon>
        <taxon>Pseudomonadati</taxon>
        <taxon>Pseudomonadota</taxon>
        <taxon>Gammaproteobacteria</taxon>
        <taxon>Legionellales</taxon>
        <taxon>Legionellaceae</taxon>
        <taxon>Legionella</taxon>
    </lineage>
</organism>
<keyword evidence="6 17" id="KW-0547">Nucleotide-binding</keyword>
<feature type="binding site" evidence="17">
    <location>
        <position position="434"/>
    </location>
    <ligand>
        <name>(6S)-NADPHX</name>
        <dbReference type="ChEBI" id="CHEBI:64076"/>
    </ligand>
</feature>
<comment type="similarity">
    <text evidence="18">Belongs to the NnrE/AIBP family.</text>
</comment>
<feature type="binding site" evidence="17">
    <location>
        <begin position="404"/>
        <end position="408"/>
    </location>
    <ligand>
        <name>AMP</name>
        <dbReference type="ChEBI" id="CHEBI:456215"/>
    </ligand>
</feature>
<dbReference type="InterPro" id="IPR029056">
    <property type="entry name" value="Ribokinase-like"/>
</dbReference>
<dbReference type="InterPro" id="IPR004443">
    <property type="entry name" value="YjeF_N_dom"/>
</dbReference>
<evidence type="ECO:0000256" key="15">
    <source>
        <dbReference type="ARBA" id="ARBA00048238"/>
    </source>
</evidence>
<feature type="binding site" evidence="17">
    <location>
        <position position="260"/>
    </location>
    <ligand>
        <name>(6S)-NADPHX</name>
        <dbReference type="ChEBI" id="CHEBI:64076"/>
    </ligand>
</feature>
<keyword evidence="8 17" id="KW-0521">NADP</keyword>
<dbReference type="RefSeq" id="WP_058525802.1">
    <property type="nucleotide sequence ID" value="NZ_CAAAHY010000009.1"/>
</dbReference>
<dbReference type="InterPro" id="IPR036652">
    <property type="entry name" value="YjeF_N_dom_sf"/>
</dbReference>
<dbReference type="InterPro" id="IPR030677">
    <property type="entry name" value="Nnr"/>
</dbReference>
<comment type="cofactor">
    <cofactor evidence="18 19">
        <name>K(+)</name>
        <dbReference type="ChEBI" id="CHEBI:29103"/>
    </cofactor>
    <text evidence="18 19">Binds 1 potassium ion per subunit.</text>
</comment>
<feature type="binding site" evidence="18">
    <location>
        <position position="126"/>
    </location>
    <ligand>
        <name>K(+)</name>
        <dbReference type="ChEBI" id="CHEBI:29103"/>
    </ligand>
</feature>
<evidence type="ECO:0000313" key="23">
    <source>
        <dbReference type="Proteomes" id="UP000054773"/>
    </source>
</evidence>
<evidence type="ECO:0000256" key="4">
    <source>
        <dbReference type="ARBA" id="ARBA00009524"/>
    </source>
</evidence>
<comment type="similarity">
    <text evidence="17">Belongs to the NnrD/CARKD family.</text>
</comment>
<evidence type="ECO:0000313" key="22">
    <source>
        <dbReference type="EMBL" id="KTC99147.1"/>
    </source>
</evidence>
<evidence type="ECO:0000256" key="18">
    <source>
        <dbReference type="HAMAP-Rule" id="MF_01966"/>
    </source>
</evidence>
<dbReference type="Proteomes" id="UP000054773">
    <property type="component" value="Unassembled WGS sequence"/>
</dbReference>
<evidence type="ECO:0000256" key="10">
    <source>
        <dbReference type="ARBA" id="ARBA00023027"/>
    </source>
</evidence>
<comment type="function">
    <text evidence="18">Catalyzes the epimerization of the S- and R-forms of NAD(P)HX, a damaged form of NAD(P)H that is a result of enzymatic or heat-dependent hydration. This is a prerequisite for the S-specific NAD(P)H-hydrate dehydratase to allow the repair of both epimers of NAD(P)HX.</text>
</comment>
<dbReference type="CDD" id="cd01171">
    <property type="entry name" value="YXKO-related"/>
    <property type="match status" value="1"/>
</dbReference>
<evidence type="ECO:0000256" key="14">
    <source>
        <dbReference type="ARBA" id="ARBA00025153"/>
    </source>
</evidence>
<evidence type="ECO:0000256" key="11">
    <source>
        <dbReference type="ARBA" id="ARBA00023235"/>
    </source>
</evidence>
<feature type="binding site" evidence="18">
    <location>
        <position position="162"/>
    </location>
    <ligand>
        <name>K(+)</name>
        <dbReference type="ChEBI" id="CHEBI:29103"/>
    </ligand>
</feature>
<dbReference type="Pfam" id="PF03853">
    <property type="entry name" value="YjeF_N"/>
    <property type="match status" value="1"/>
</dbReference>
<dbReference type="GO" id="GO:0052855">
    <property type="term" value="F:ADP-dependent NAD(P)H-hydrate dehydratase activity"/>
    <property type="evidence" value="ECO:0007669"/>
    <property type="project" value="UniProtKB-UniRule"/>
</dbReference>
<evidence type="ECO:0000256" key="17">
    <source>
        <dbReference type="HAMAP-Rule" id="MF_01965"/>
    </source>
</evidence>
<dbReference type="GO" id="GO:0016301">
    <property type="term" value="F:kinase activity"/>
    <property type="evidence" value="ECO:0007669"/>
    <property type="project" value="UniProtKB-KW"/>
</dbReference>
<dbReference type="Gene3D" id="3.40.50.10260">
    <property type="entry name" value="YjeF N-terminal domain"/>
    <property type="match status" value="1"/>
</dbReference>
<keyword evidence="7 17" id="KW-0067">ATP-binding</keyword>
<dbReference type="PANTHER" id="PTHR12592">
    <property type="entry name" value="ATP-DEPENDENT (S)-NAD(P)H-HYDRATE DEHYDRATASE FAMILY MEMBER"/>
    <property type="match status" value="1"/>
</dbReference>
<dbReference type="AlphaFoldDB" id="A0A0W0TUS7"/>
<evidence type="ECO:0000256" key="5">
    <source>
        <dbReference type="ARBA" id="ARBA00022723"/>
    </source>
</evidence>
<dbReference type="SUPFAM" id="SSF53613">
    <property type="entry name" value="Ribokinase-like"/>
    <property type="match status" value="1"/>
</dbReference>
<evidence type="ECO:0000256" key="8">
    <source>
        <dbReference type="ARBA" id="ARBA00022857"/>
    </source>
</evidence>
<evidence type="ECO:0000256" key="7">
    <source>
        <dbReference type="ARBA" id="ARBA00022840"/>
    </source>
</evidence>
<dbReference type="GO" id="GO:0052856">
    <property type="term" value="F:NAD(P)HX epimerase activity"/>
    <property type="evidence" value="ECO:0007669"/>
    <property type="project" value="UniProtKB-UniRule"/>
</dbReference>
<feature type="binding site" evidence="17">
    <location>
        <position position="321"/>
    </location>
    <ligand>
        <name>(6S)-NADPHX</name>
        <dbReference type="ChEBI" id="CHEBI:64076"/>
    </ligand>
</feature>
<dbReference type="NCBIfam" id="TIGR00197">
    <property type="entry name" value="yjeF_nterm"/>
    <property type="match status" value="1"/>
</dbReference>
<evidence type="ECO:0000256" key="16">
    <source>
        <dbReference type="ARBA" id="ARBA00049209"/>
    </source>
</evidence>
<comment type="cofactor">
    <cofactor evidence="17">
        <name>Mg(2+)</name>
        <dbReference type="ChEBI" id="CHEBI:18420"/>
    </cofactor>
</comment>
<evidence type="ECO:0000256" key="19">
    <source>
        <dbReference type="PIRNR" id="PIRNR017184"/>
    </source>
</evidence>
<dbReference type="STRING" id="448.Lery_0626"/>
<gene>
    <name evidence="22" type="primary">yjeF</name>
    <name evidence="17" type="synonym">nnrD</name>
    <name evidence="18" type="synonym">nnrE</name>
    <name evidence="22" type="ORF">Lery_0626</name>
</gene>
<keyword evidence="9 18" id="KW-0630">Potassium</keyword>
<dbReference type="NCBIfam" id="TIGR00196">
    <property type="entry name" value="yjeF_cterm"/>
    <property type="match status" value="1"/>
</dbReference>
<dbReference type="PANTHER" id="PTHR12592:SF0">
    <property type="entry name" value="ATP-DEPENDENT (S)-NAD(P)H-HYDRATE DEHYDRATASE"/>
    <property type="match status" value="1"/>
</dbReference>
<dbReference type="Gene3D" id="3.40.1190.20">
    <property type="match status" value="1"/>
</dbReference>
<evidence type="ECO:0000256" key="12">
    <source>
        <dbReference type="ARBA" id="ARBA00023239"/>
    </source>
</evidence>
<comment type="function">
    <text evidence="17">Catalyzes the dehydration of the S-form of NAD(P)HX at the expense of ADP, which is converted to AMP. Together with NAD(P)HX epimerase, which catalyzes the epimerization of the S- and R-forms, the enzyme allows the repair of both epimers of NAD(P)HX, a damaged form of NAD(P)H that is a result of enzymatic or heat-dependent hydration.</text>
</comment>
<comment type="caution">
    <text evidence="18">Lacks conserved residue(s) required for the propagation of feature annotation.</text>
</comment>
<reference evidence="22 23" key="1">
    <citation type="submission" date="2015-11" db="EMBL/GenBank/DDBJ databases">
        <title>Genomic analysis of 38 Legionella species identifies large and diverse effector repertoires.</title>
        <authorList>
            <person name="Burstein D."/>
            <person name="Amaro F."/>
            <person name="Zusman T."/>
            <person name="Lifshitz Z."/>
            <person name="Cohen O."/>
            <person name="Gilbert J.A."/>
            <person name="Pupko T."/>
            <person name="Shuman H.A."/>
            <person name="Segal G."/>
        </authorList>
    </citation>
    <scope>NUCLEOTIDE SEQUENCE [LARGE SCALE GENOMIC DNA]</scope>
    <source>
        <strain evidence="22 23">SE-32A-C8</strain>
    </source>
</reference>
<dbReference type="GO" id="GO:0005524">
    <property type="term" value="F:ATP binding"/>
    <property type="evidence" value="ECO:0007669"/>
    <property type="project" value="UniProtKB-UniRule"/>
</dbReference>
<keyword evidence="13" id="KW-0511">Multifunctional enzyme</keyword>
<dbReference type="PATRIC" id="fig|448.7.peg.652"/>
<protein>
    <recommendedName>
        <fullName evidence="19">Bifunctional NAD(P)H-hydrate repair enzyme</fullName>
    </recommendedName>
    <alternativeName>
        <fullName evidence="19">Nicotinamide nucleotide repair protein</fullName>
    </alternativeName>
    <domain>
        <recommendedName>
            <fullName evidence="19">ADP-dependent (S)-NAD(P)H-hydrate dehydratase</fullName>
            <ecNumber evidence="19">4.2.1.136</ecNumber>
        </recommendedName>
        <alternativeName>
            <fullName evidence="19">ADP-dependent NAD(P)HX dehydratase</fullName>
        </alternativeName>
    </domain>
    <domain>
        <recommendedName>
            <fullName evidence="19">NAD(P)H-hydrate epimerase</fullName>
            <ecNumber evidence="19">5.1.99.6</ecNumber>
        </recommendedName>
    </domain>
</protein>
<comment type="catalytic activity">
    <reaction evidence="2 18 19">
        <text>(6R)-NADPHX = (6S)-NADPHX</text>
        <dbReference type="Rhea" id="RHEA:32227"/>
        <dbReference type="ChEBI" id="CHEBI:64076"/>
        <dbReference type="ChEBI" id="CHEBI:64077"/>
        <dbReference type="EC" id="5.1.99.6"/>
    </reaction>
</comment>
<keyword evidence="22" id="KW-0418">Kinase</keyword>
<keyword evidence="5 18" id="KW-0479">Metal-binding</keyword>
<comment type="similarity">
    <text evidence="3 19">In the N-terminal section; belongs to the NnrE/AIBP family.</text>
</comment>
<feature type="binding site" evidence="18">
    <location>
        <begin position="130"/>
        <end position="136"/>
    </location>
    <ligand>
        <name>(6S)-NADPHX</name>
        <dbReference type="ChEBI" id="CHEBI:64076"/>
    </ligand>
</feature>
<keyword evidence="12 17" id="KW-0456">Lyase</keyword>
<keyword evidence="22" id="KW-0808">Transferase</keyword>
<dbReference type="Pfam" id="PF01256">
    <property type="entry name" value="Carb_kinase"/>
    <property type="match status" value="1"/>
</dbReference>
<dbReference type="GO" id="GO:0046872">
    <property type="term" value="F:metal ion binding"/>
    <property type="evidence" value="ECO:0007669"/>
    <property type="project" value="UniProtKB-UniRule"/>
</dbReference>
<feature type="binding site" evidence="18">
    <location>
        <position position="63"/>
    </location>
    <ligand>
        <name>K(+)</name>
        <dbReference type="ChEBI" id="CHEBI:29103"/>
    </ligand>
</feature>
<feature type="binding site" evidence="17">
    <location>
        <position position="367"/>
    </location>
    <ligand>
        <name>(6S)-NADPHX</name>
        <dbReference type="ChEBI" id="CHEBI:64076"/>
    </ligand>
</feature>
<dbReference type="HAMAP" id="MF_01966">
    <property type="entry name" value="NADHX_epimerase"/>
    <property type="match status" value="1"/>
</dbReference>
<comment type="catalytic activity">
    <reaction evidence="15 17 19">
        <text>(6S)-NADHX + ADP = AMP + phosphate + NADH + H(+)</text>
        <dbReference type="Rhea" id="RHEA:32223"/>
        <dbReference type="ChEBI" id="CHEBI:15378"/>
        <dbReference type="ChEBI" id="CHEBI:43474"/>
        <dbReference type="ChEBI" id="CHEBI:57945"/>
        <dbReference type="ChEBI" id="CHEBI:64074"/>
        <dbReference type="ChEBI" id="CHEBI:456215"/>
        <dbReference type="ChEBI" id="CHEBI:456216"/>
        <dbReference type="EC" id="4.2.1.136"/>
    </reaction>
</comment>
<evidence type="ECO:0000259" key="20">
    <source>
        <dbReference type="PROSITE" id="PS51383"/>
    </source>
</evidence>